<proteinExistence type="predicted"/>
<feature type="domain" description="N-acetyltransferase" evidence="1">
    <location>
        <begin position="13"/>
        <end position="170"/>
    </location>
</feature>
<keyword evidence="2" id="KW-0808">Transferase</keyword>
<dbReference type="InterPro" id="IPR000182">
    <property type="entry name" value="GNAT_dom"/>
</dbReference>
<comment type="caution">
    <text evidence="2">The sequence shown here is derived from an EMBL/GenBank/DDBJ whole genome shotgun (WGS) entry which is preliminary data.</text>
</comment>
<evidence type="ECO:0000259" key="1">
    <source>
        <dbReference type="PROSITE" id="PS51186"/>
    </source>
</evidence>
<dbReference type="CDD" id="cd04301">
    <property type="entry name" value="NAT_SF"/>
    <property type="match status" value="1"/>
</dbReference>
<protein>
    <submittedName>
        <fullName evidence="2">Acetyltransferase</fullName>
    </submittedName>
</protein>
<gene>
    <name evidence="2" type="ORF">L618_002400000250</name>
</gene>
<dbReference type="EMBL" id="VLJT01000022">
    <property type="protein sequence ID" value="TWH16421.1"/>
    <property type="molecule type" value="Genomic_DNA"/>
</dbReference>
<dbReference type="AlphaFoldDB" id="A0A562E3L2"/>
<dbReference type="Gene3D" id="3.40.630.30">
    <property type="match status" value="1"/>
</dbReference>
<reference evidence="2 3" key="1">
    <citation type="submission" date="2019-07" db="EMBL/GenBank/DDBJ databases">
        <title>Genome sequencing of lignin-degrading bacterial isolates.</title>
        <authorList>
            <person name="Gladden J."/>
        </authorList>
    </citation>
    <scope>NUCLEOTIDE SEQUENCE [LARGE SCALE GENOMIC DNA]</scope>
    <source>
        <strain evidence="2 3">J45</strain>
    </source>
</reference>
<dbReference type="PROSITE" id="PS51186">
    <property type="entry name" value="GNAT"/>
    <property type="match status" value="1"/>
</dbReference>
<dbReference type="GO" id="GO:0016747">
    <property type="term" value="F:acyltransferase activity, transferring groups other than amino-acyl groups"/>
    <property type="evidence" value="ECO:0007669"/>
    <property type="project" value="InterPro"/>
</dbReference>
<sequence length="187" mass="20088">MGTTTQQSVRADLVIRPLGPQDEGAVRALHEHLTEHDTYMRFFTVAPRHVDELVEMLCRQDDRHVSLGAFDDGTVVGVANYTVLDPDPGSASDGVSAECAVAVSHPMQHHGIGTALLQRLVGIAWAHGIRHLSAFVLSENTTMLQVLRDMGWSRNGSAPGPIVEVKITLADARSDGGFTASVDRSAP</sequence>
<evidence type="ECO:0000313" key="3">
    <source>
        <dbReference type="Proteomes" id="UP000317573"/>
    </source>
</evidence>
<evidence type="ECO:0000313" key="2">
    <source>
        <dbReference type="EMBL" id="TWH16421.1"/>
    </source>
</evidence>
<dbReference type="RefSeq" id="WP_254072889.1">
    <property type="nucleotide sequence ID" value="NZ_VLJT01000022.1"/>
</dbReference>
<dbReference type="SUPFAM" id="SSF55729">
    <property type="entry name" value="Acyl-CoA N-acyltransferases (Nat)"/>
    <property type="match status" value="1"/>
</dbReference>
<name>A0A562E3L2_RHORH</name>
<organism evidence="2 3">
    <name type="scientific">Rhodococcus rhodochrous J45</name>
    <dbReference type="NCBI Taxonomy" id="935266"/>
    <lineage>
        <taxon>Bacteria</taxon>
        <taxon>Bacillati</taxon>
        <taxon>Actinomycetota</taxon>
        <taxon>Actinomycetes</taxon>
        <taxon>Mycobacteriales</taxon>
        <taxon>Nocardiaceae</taxon>
        <taxon>Rhodococcus</taxon>
    </lineage>
</organism>
<dbReference type="InterPro" id="IPR016181">
    <property type="entry name" value="Acyl_CoA_acyltransferase"/>
</dbReference>
<dbReference type="Proteomes" id="UP000317573">
    <property type="component" value="Unassembled WGS sequence"/>
</dbReference>
<accession>A0A562E3L2</accession>
<dbReference type="Pfam" id="PF00583">
    <property type="entry name" value="Acetyltransf_1"/>
    <property type="match status" value="1"/>
</dbReference>